<organism evidence="1 2">
    <name type="scientific">Burkholderia humptydooensis MSMB43</name>
    <dbReference type="NCBI Taxonomy" id="441157"/>
    <lineage>
        <taxon>Bacteria</taxon>
        <taxon>Pseudomonadati</taxon>
        <taxon>Pseudomonadota</taxon>
        <taxon>Betaproteobacteria</taxon>
        <taxon>Burkholderiales</taxon>
        <taxon>Burkholderiaceae</taxon>
        <taxon>Burkholderia</taxon>
        <taxon>pseudomallei group</taxon>
    </lineage>
</organism>
<proteinExistence type="predicted"/>
<evidence type="ECO:0000313" key="1">
    <source>
        <dbReference type="EMBL" id="EIP87173.1"/>
    </source>
</evidence>
<dbReference type="Proteomes" id="UP000004682">
    <property type="component" value="Unassembled WGS sequence"/>
</dbReference>
<gene>
    <name evidence="1" type="ORF">A33K_16777</name>
</gene>
<evidence type="ECO:0000313" key="2">
    <source>
        <dbReference type="Proteomes" id="UP000004682"/>
    </source>
</evidence>
<keyword evidence="2" id="KW-1185">Reference proteome</keyword>
<name>A0ABN0G504_9BURK</name>
<accession>A0ABN0G504</accession>
<sequence length="89" mass="9460">MPQVSISADSRFAELGSRIRAPVAGATPPFARKSAACADPGGEFRVNAFEDRWVFHRIGARRAAPRGCEASPYGTFPAAIRQASAAQRA</sequence>
<dbReference type="EMBL" id="JH692064">
    <property type="protein sequence ID" value="EIP87173.1"/>
    <property type="molecule type" value="Genomic_DNA"/>
</dbReference>
<protein>
    <submittedName>
        <fullName evidence="1">Uncharacterized protein</fullName>
    </submittedName>
</protein>
<reference evidence="2" key="1">
    <citation type="journal article" date="2012" name="J. Bacteriol.">
        <title>Revised Genome Sequence of Burkholderia thailandensis MSMB43 with Improved Annotation.</title>
        <authorList>
            <person name="Zhuo Y."/>
            <person name="Liu L."/>
            <person name="Wang Q."/>
            <person name="Liu X."/>
            <person name="Ren B."/>
            <person name="Liu M."/>
            <person name="Ni P."/>
            <person name="Cheng Y.Q."/>
            <person name="Zhang L."/>
        </authorList>
    </citation>
    <scope>NUCLEOTIDE SEQUENCE [LARGE SCALE GENOMIC DNA]</scope>
    <source>
        <strain evidence="2">MSMB43</strain>
    </source>
</reference>